<proteinExistence type="inferred from homology"/>
<gene>
    <name evidence="10" type="ORF">LUZ62_066478</name>
</gene>
<organism evidence="10 11">
    <name type="scientific">Rhynchospora pubera</name>
    <dbReference type="NCBI Taxonomy" id="906938"/>
    <lineage>
        <taxon>Eukaryota</taxon>
        <taxon>Viridiplantae</taxon>
        <taxon>Streptophyta</taxon>
        <taxon>Embryophyta</taxon>
        <taxon>Tracheophyta</taxon>
        <taxon>Spermatophyta</taxon>
        <taxon>Magnoliopsida</taxon>
        <taxon>Liliopsida</taxon>
        <taxon>Poales</taxon>
        <taxon>Cyperaceae</taxon>
        <taxon>Cyperoideae</taxon>
        <taxon>Rhynchosporeae</taxon>
        <taxon>Rhynchospora</taxon>
    </lineage>
</organism>
<dbReference type="PROSITE" id="PS51387">
    <property type="entry name" value="FAD_PCMH"/>
    <property type="match status" value="1"/>
</dbReference>
<dbReference type="GO" id="GO:0071949">
    <property type="term" value="F:FAD binding"/>
    <property type="evidence" value="ECO:0007669"/>
    <property type="project" value="InterPro"/>
</dbReference>
<dbReference type="InterPro" id="IPR016166">
    <property type="entry name" value="FAD-bd_PCMH"/>
</dbReference>
<comment type="caution">
    <text evidence="10">The sequence shown here is derived from an EMBL/GenBank/DDBJ whole genome shotgun (WGS) entry which is preliminary data.</text>
</comment>
<sequence>MDLSRQSSIILSITILTTFASFVKSSLPQGLQTLNISSEITTDPNITASFATDFGNLFNRTPGAVFLPSSPNDIATLIRFSYTSSTPFHISQRGLGHSAYGQTLVPDGILIDMSSLDRTNYSRINVTNGPIPYADVGAEQIWIDVLNATLKHDLMPRVLTDYLSLTVGGTLSNAGLSGRAFMHGPQISNVYELDVITGTGEIVTCSRESNPDLFYAVLGGLGQFGVITRARIALEPAQKRVRWLELFYTDIKVLTSDEEKLISTGNSLSGIVDYLEGEVLFSVTQGSLTGSFNFSNSDVEKIVKLGSENSGPIYLLNVVLFYNDTTATSLEQKVELLLKELHYTSGFAFSYDIPLFNFLNRLAFFGGAPSSVVQFHPWLVMLVPKSKILEFGSMVYRGILNGYKGGRFFLLYPLNRAMWDDEMSAVTPNEEVFFRADFLWTSEAANETKSIAKKNKQIQNICKKYNFGCKEYLPHFTNPIAWQKQFGEKWGKFVSRKMKYDPKALLSPGQRIFTTLGIN</sequence>
<dbReference type="EC" id="1.5.99.12" evidence="4"/>
<dbReference type="PANTHER" id="PTHR13878">
    <property type="entry name" value="GULONOLACTONE OXIDASE"/>
    <property type="match status" value="1"/>
</dbReference>
<dbReference type="SUPFAM" id="SSF56176">
    <property type="entry name" value="FAD-binding/transporter-associated domain-like"/>
    <property type="match status" value="1"/>
</dbReference>
<evidence type="ECO:0000313" key="10">
    <source>
        <dbReference type="EMBL" id="KAJ4782221.1"/>
    </source>
</evidence>
<evidence type="ECO:0000256" key="4">
    <source>
        <dbReference type="ARBA" id="ARBA00011928"/>
    </source>
</evidence>
<dbReference type="InterPro" id="IPR016169">
    <property type="entry name" value="FAD-bd_PCMH_sub2"/>
</dbReference>
<comment type="subunit">
    <text evidence="3">Monomer.</text>
</comment>
<feature type="signal peptide" evidence="8">
    <location>
        <begin position="1"/>
        <end position="25"/>
    </location>
</feature>
<name>A0AAV8ETT5_9POAL</name>
<keyword evidence="11" id="KW-1185">Reference proteome</keyword>
<dbReference type="AlphaFoldDB" id="A0AAV8ETT5"/>
<dbReference type="EMBL" id="JAMFTS010000003">
    <property type="protein sequence ID" value="KAJ4782221.1"/>
    <property type="molecule type" value="Genomic_DNA"/>
</dbReference>
<dbReference type="GO" id="GO:0009690">
    <property type="term" value="P:cytokinin metabolic process"/>
    <property type="evidence" value="ECO:0007669"/>
    <property type="project" value="InterPro"/>
</dbReference>
<dbReference type="InterPro" id="IPR050432">
    <property type="entry name" value="FAD-linked_Oxidoreductases_BP"/>
</dbReference>
<dbReference type="InterPro" id="IPR006094">
    <property type="entry name" value="Oxid_FAD_bind_N"/>
</dbReference>
<evidence type="ECO:0000256" key="1">
    <source>
        <dbReference type="ARBA" id="ARBA00001974"/>
    </source>
</evidence>
<dbReference type="SUPFAM" id="SSF55103">
    <property type="entry name" value="FAD-linked oxidases, C-terminal domain"/>
    <property type="match status" value="1"/>
</dbReference>
<dbReference type="Pfam" id="PF09265">
    <property type="entry name" value="Cytokin-bind"/>
    <property type="match status" value="1"/>
</dbReference>
<evidence type="ECO:0000256" key="2">
    <source>
        <dbReference type="ARBA" id="ARBA00005466"/>
    </source>
</evidence>
<reference evidence="10" key="1">
    <citation type="submission" date="2022-08" db="EMBL/GenBank/DDBJ databases">
        <authorList>
            <person name="Marques A."/>
        </authorList>
    </citation>
    <scope>NUCLEOTIDE SEQUENCE</scope>
    <source>
        <strain evidence="10">RhyPub2mFocal</strain>
        <tissue evidence="10">Leaves</tissue>
    </source>
</reference>
<dbReference type="Gene3D" id="3.30.43.10">
    <property type="entry name" value="Uridine Diphospho-n-acetylenolpyruvylglucosamine Reductase, domain 2"/>
    <property type="match status" value="1"/>
</dbReference>
<keyword evidence="6" id="KW-0274">FAD</keyword>
<dbReference type="PANTHER" id="PTHR13878:SF127">
    <property type="entry name" value="CYTOKININ DEHYDROGENASE 3"/>
    <property type="match status" value="1"/>
</dbReference>
<dbReference type="InterPro" id="IPR036318">
    <property type="entry name" value="FAD-bd_PCMH-like_sf"/>
</dbReference>
<dbReference type="GO" id="GO:0019139">
    <property type="term" value="F:cytokinin dehydrogenase activity"/>
    <property type="evidence" value="ECO:0007669"/>
    <property type="project" value="UniProtKB-EC"/>
</dbReference>
<evidence type="ECO:0000259" key="9">
    <source>
        <dbReference type="PROSITE" id="PS51387"/>
    </source>
</evidence>
<evidence type="ECO:0000313" key="11">
    <source>
        <dbReference type="Proteomes" id="UP001140206"/>
    </source>
</evidence>
<dbReference type="InterPro" id="IPR016167">
    <property type="entry name" value="FAD-bd_PCMH_sub1"/>
</dbReference>
<evidence type="ECO:0000256" key="5">
    <source>
        <dbReference type="ARBA" id="ARBA00022630"/>
    </source>
</evidence>
<keyword evidence="5" id="KW-0285">Flavoprotein</keyword>
<evidence type="ECO:0000256" key="3">
    <source>
        <dbReference type="ARBA" id="ARBA00011245"/>
    </source>
</evidence>
<protein>
    <recommendedName>
        <fullName evidence="4">cytokinin dehydrogenase</fullName>
        <ecNumber evidence="4">1.5.99.12</ecNumber>
    </recommendedName>
</protein>
<feature type="domain" description="FAD-binding PCMH-type" evidence="9">
    <location>
        <begin position="58"/>
        <end position="237"/>
    </location>
</feature>
<comment type="similarity">
    <text evidence="2">Belongs to the oxygen-dependent FAD-linked oxidoreductase family.</text>
</comment>
<dbReference type="InterPro" id="IPR016164">
    <property type="entry name" value="FAD-linked_Oxase-like_C"/>
</dbReference>
<dbReference type="InterPro" id="IPR015345">
    <property type="entry name" value="Cytokinin_DH_FAD/cytokin-bd"/>
</dbReference>
<dbReference type="Gene3D" id="3.30.465.10">
    <property type="match status" value="1"/>
</dbReference>
<feature type="chain" id="PRO_5043586142" description="cytokinin dehydrogenase" evidence="8">
    <location>
        <begin position="26"/>
        <end position="519"/>
    </location>
</feature>
<keyword evidence="8" id="KW-0732">Signal</keyword>
<dbReference type="Proteomes" id="UP001140206">
    <property type="component" value="Chromosome 3"/>
</dbReference>
<dbReference type="Gene3D" id="3.40.462.10">
    <property type="entry name" value="FAD-linked oxidases, C-terminal domain"/>
    <property type="match status" value="1"/>
</dbReference>
<comment type="cofactor">
    <cofactor evidence="1">
        <name>FAD</name>
        <dbReference type="ChEBI" id="CHEBI:57692"/>
    </cofactor>
</comment>
<evidence type="ECO:0000256" key="7">
    <source>
        <dbReference type="ARBA" id="ARBA00023002"/>
    </source>
</evidence>
<evidence type="ECO:0000256" key="8">
    <source>
        <dbReference type="SAM" id="SignalP"/>
    </source>
</evidence>
<keyword evidence="7" id="KW-0560">Oxidoreductase</keyword>
<accession>A0AAV8ETT5</accession>
<evidence type="ECO:0000256" key="6">
    <source>
        <dbReference type="ARBA" id="ARBA00022827"/>
    </source>
</evidence>
<dbReference type="InterPro" id="IPR016170">
    <property type="entry name" value="Cytok_DH_C_sf"/>
</dbReference>
<dbReference type="Pfam" id="PF01565">
    <property type="entry name" value="FAD_binding_4"/>
    <property type="match status" value="1"/>
</dbReference>